<keyword evidence="15" id="KW-1185">Reference proteome</keyword>
<evidence type="ECO:0000256" key="13">
    <source>
        <dbReference type="ARBA" id="ARBA00023136"/>
    </source>
</evidence>
<evidence type="ECO:0000256" key="5">
    <source>
        <dbReference type="ARBA" id="ARBA00022448"/>
    </source>
</evidence>
<evidence type="ECO:0000256" key="12">
    <source>
        <dbReference type="ARBA" id="ARBA00023128"/>
    </source>
</evidence>
<comment type="similarity">
    <text evidence="2">Belongs to the mTERF family.</text>
</comment>
<evidence type="ECO:0000313" key="15">
    <source>
        <dbReference type="Proteomes" id="UP000095283"/>
    </source>
</evidence>
<accession>A0A1I7W6W4</accession>
<dbReference type="InterPro" id="IPR005683">
    <property type="entry name" value="Tom22"/>
</dbReference>
<keyword evidence="7" id="KW-1000">Mitochondrion outer membrane</keyword>
<evidence type="ECO:0000256" key="7">
    <source>
        <dbReference type="ARBA" id="ARBA00022787"/>
    </source>
</evidence>
<dbReference type="PANTHER" id="PTHR12504">
    <property type="entry name" value="MITOCHONDRIAL IMPORT RECEPTOR SUBUNIT TOM22"/>
    <property type="match status" value="1"/>
</dbReference>
<evidence type="ECO:0000256" key="9">
    <source>
        <dbReference type="ARBA" id="ARBA00022946"/>
    </source>
</evidence>
<evidence type="ECO:0000256" key="11">
    <source>
        <dbReference type="ARBA" id="ARBA00023010"/>
    </source>
</evidence>
<evidence type="ECO:0000256" key="8">
    <source>
        <dbReference type="ARBA" id="ARBA00022927"/>
    </source>
</evidence>
<dbReference type="InterPro" id="IPR038538">
    <property type="entry name" value="MTERF_sf"/>
</dbReference>
<comment type="similarity">
    <text evidence="3">Belongs to the Tom22 family.</text>
</comment>
<dbReference type="Pfam" id="PF02536">
    <property type="entry name" value="mTERF"/>
    <property type="match status" value="1"/>
</dbReference>
<dbReference type="GO" id="GO:0006886">
    <property type="term" value="P:intracellular protein transport"/>
    <property type="evidence" value="ECO:0007669"/>
    <property type="project" value="InterPro"/>
</dbReference>
<dbReference type="GO" id="GO:0003676">
    <property type="term" value="F:nucleic acid binding"/>
    <property type="evidence" value="ECO:0007669"/>
    <property type="project" value="InterPro"/>
</dbReference>
<evidence type="ECO:0000256" key="4">
    <source>
        <dbReference type="ARBA" id="ARBA00016229"/>
    </source>
</evidence>
<keyword evidence="9" id="KW-0809">Transit peptide</keyword>
<dbReference type="CDD" id="cd22884">
    <property type="entry name" value="TOM22"/>
    <property type="match status" value="1"/>
</dbReference>
<keyword evidence="10" id="KW-1133">Transmembrane helix</keyword>
<name>A0A1I7W6W4_HETBA</name>
<dbReference type="Proteomes" id="UP000095283">
    <property type="component" value="Unplaced"/>
</dbReference>
<evidence type="ECO:0000256" key="14">
    <source>
        <dbReference type="ARBA" id="ARBA00023170"/>
    </source>
</evidence>
<comment type="subcellular location">
    <subcellularLocation>
        <location evidence="1">Mitochondrion outer membrane</location>
        <topology evidence="1">Single-pass membrane protein</topology>
    </subcellularLocation>
</comment>
<dbReference type="InterPro" id="IPR003690">
    <property type="entry name" value="MTERF"/>
</dbReference>
<dbReference type="AlphaFoldDB" id="A0A1I7W6W4"/>
<sequence length="294" mass="34282">MALTGRDEWDEIPDDELEVYYYLCIIIVVYCHYTKLFVRNRFQETLWERIEGLGEMVPGGLKKVVTGGVGWSVWGAKGAVGLNRIIDCNIVCLYYHFTQFTLARNTVWIVATTSLIMFLPYIVEKERSDLEKTQVSISNIYQKFKSLISHPTSTNPHPFDPSSLPPIISHCLLPYVNHVPLLQILVDLGVDLFEIDRTTRLGKHLLRLDFDRDVKPKARVNYLESKKIASEDIFKIVKRFRYWLNVDVKTMDARLGWIQQQFRLTSDEIRFLIVKEPRIVMFGLGPLQLIRLFR</sequence>
<reference evidence="16" key="1">
    <citation type="submission" date="2016-11" db="UniProtKB">
        <authorList>
            <consortium name="WormBaseParasite"/>
        </authorList>
    </citation>
    <scope>IDENTIFICATION</scope>
</reference>
<evidence type="ECO:0000256" key="3">
    <source>
        <dbReference type="ARBA" id="ARBA00009874"/>
    </source>
</evidence>
<organism evidence="15 16">
    <name type="scientific">Heterorhabditis bacteriophora</name>
    <name type="common">Entomopathogenic nematode worm</name>
    <dbReference type="NCBI Taxonomy" id="37862"/>
    <lineage>
        <taxon>Eukaryota</taxon>
        <taxon>Metazoa</taxon>
        <taxon>Ecdysozoa</taxon>
        <taxon>Nematoda</taxon>
        <taxon>Chromadorea</taxon>
        <taxon>Rhabditida</taxon>
        <taxon>Rhabditina</taxon>
        <taxon>Rhabditomorpha</taxon>
        <taxon>Strongyloidea</taxon>
        <taxon>Heterorhabditidae</taxon>
        <taxon>Heterorhabditis</taxon>
    </lineage>
</organism>
<dbReference type="WBParaSite" id="Hba_00381">
    <property type="protein sequence ID" value="Hba_00381"/>
    <property type="gene ID" value="Hba_00381"/>
</dbReference>
<dbReference type="GO" id="GO:0005741">
    <property type="term" value="C:mitochondrial outer membrane"/>
    <property type="evidence" value="ECO:0007669"/>
    <property type="project" value="UniProtKB-SubCell"/>
</dbReference>
<evidence type="ECO:0000256" key="1">
    <source>
        <dbReference type="ARBA" id="ARBA00004572"/>
    </source>
</evidence>
<evidence type="ECO:0000313" key="16">
    <source>
        <dbReference type="WBParaSite" id="Hba_00381"/>
    </source>
</evidence>
<keyword evidence="11" id="KW-0811">Translocation</keyword>
<evidence type="ECO:0000256" key="2">
    <source>
        <dbReference type="ARBA" id="ARBA00007692"/>
    </source>
</evidence>
<protein>
    <recommendedName>
        <fullName evidence="4">Mitochondrial import receptor subunit TOM22 homolog</fullName>
    </recommendedName>
</protein>
<proteinExistence type="inferred from homology"/>
<evidence type="ECO:0000256" key="10">
    <source>
        <dbReference type="ARBA" id="ARBA00022989"/>
    </source>
</evidence>
<keyword evidence="13" id="KW-0472">Membrane</keyword>
<keyword evidence="5" id="KW-0813">Transport</keyword>
<keyword evidence="14" id="KW-0675">Receptor</keyword>
<keyword evidence="6" id="KW-0812">Transmembrane</keyword>
<dbReference type="Gene3D" id="1.25.70.10">
    <property type="entry name" value="Transcription termination factor 3, mitochondrial"/>
    <property type="match status" value="1"/>
</dbReference>
<keyword evidence="8" id="KW-0653">Protein transport</keyword>
<dbReference type="PANTHER" id="PTHR12504:SF0">
    <property type="entry name" value="MITOCHONDRIAL IMPORT RECEPTOR SUBUNIT TOM22 HOMOLOG"/>
    <property type="match status" value="1"/>
</dbReference>
<evidence type="ECO:0000256" key="6">
    <source>
        <dbReference type="ARBA" id="ARBA00022692"/>
    </source>
</evidence>
<keyword evidence="12" id="KW-0496">Mitochondrion</keyword>